<evidence type="ECO:0000256" key="1">
    <source>
        <dbReference type="ARBA" id="ARBA00008791"/>
    </source>
</evidence>
<dbReference type="AlphaFoldDB" id="A0A6P0UID9"/>
<dbReference type="InterPro" id="IPR014729">
    <property type="entry name" value="Rossmann-like_a/b/a_fold"/>
</dbReference>
<feature type="domain" description="UspA" evidence="2">
    <location>
        <begin position="1"/>
        <end position="144"/>
    </location>
</feature>
<dbReference type="RefSeq" id="WP_163693285.1">
    <property type="nucleotide sequence ID" value="NZ_FXTW01000002.1"/>
</dbReference>
<gene>
    <name evidence="3" type="ORF">GWK09_10180</name>
</gene>
<evidence type="ECO:0000313" key="4">
    <source>
        <dbReference type="Proteomes" id="UP000468443"/>
    </source>
</evidence>
<dbReference type="PANTHER" id="PTHR46268">
    <property type="entry name" value="STRESS RESPONSE PROTEIN NHAX"/>
    <property type="match status" value="1"/>
</dbReference>
<dbReference type="PANTHER" id="PTHR46268:SF6">
    <property type="entry name" value="UNIVERSAL STRESS PROTEIN UP12"/>
    <property type="match status" value="1"/>
</dbReference>
<sequence length="284" mass="32343">MKTLLYATDFSDNSVPAFQYALILREQLKAKLYVLHVFDMKATFISTVSLAYAKREEVMLKEQAEKLRAFCKKYANTKEIEEDMILQVHENSIPSAGILEKVESLNADLIIIGTKGSSVLQDLFIGSTASALIGNSYIPVMAVPVTAKVRSIREIIYATAFEEADILAVRKLVSLAQPFEARIRLVHVTNKKEYAGEDQMEWFKEMLGNKVEYGNIQFDLRFSEDITGSLLAYIRETNGDLIVMLERESANMIQRLWHVDTVKKVKMQLERPLLSFHKKNLPLD</sequence>
<dbReference type="InterPro" id="IPR006015">
    <property type="entry name" value="Universal_stress_UspA"/>
</dbReference>
<dbReference type="InterPro" id="IPR006016">
    <property type="entry name" value="UspA"/>
</dbReference>
<comment type="caution">
    <text evidence="3">The sequence shown here is derived from an EMBL/GenBank/DDBJ whole genome shotgun (WGS) entry which is preliminary data.</text>
</comment>
<dbReference type="PRINTS" id="PR01438">
    <property type="entry name" value="UNVRSLSTRESS"/>
</dbReference>
<keyword evidence="4" id="KW-1185">Reference proteome</keyword>
<evidence type="ECO:0000313" key="3">
    <source>
        <dbReference type="EMBL" id="NER10883.1"/>
    </source>
</evidence>
<reference evidence="3 4" key="1">
    <citation type="submission" date="2020-01" db="EMBL/GenBank/DDBJ databases">
        <title>Muriicola jejuensis KCTC 22299.</title>
        <authorList>
            <person name="Wang G."/>
        </authorList>
    </citation>
    <scope>NUCLEOTIDE SEQUENCE [LARGE SCALE GENOMIC DNA]</scope>
    <source>
        <strain evidence="3 4">KCTC 22299</strain>
    </source>
</reference>
<dbReference type="Proteomes" id="UP000468443">
    <property type="component" value="Unassembled WGS sequence"/>
</dbReference>
<proteinExistence type="inferred from homology"/>
<evidence type="ECO:0000259" key="2">
    <source>
        <dbReference type="Pfam" id="PF00582"/>
    </source>
</evidence>
<name>A0A6P0UID9_9FLAO</name>
<dbReference type="Pfam" id="PF00582">
    <property type="entry name" value="Usp"/>
    <property type="match status" value="1"/>
</dbReference>
<accession>A0A6P0UID9</accession>
<dbReference type="CDD" id="cd00293">
    <property type="entry name" value="USP-like"/>
    <property type="match status" value="1"/>
</dbReference>
<dbReference type="Gene3D" id="3.40.50.620">
    <property type="entry name" value="HUPs"/>
    <property type="match status" value="2"/>
</dbReference>
<dbReference type="SUPFAM" id="SSF52402">
    <property type="entry name" value="Adenine nucleotide alpha hydrolases-like"/>
    <property type="match status" value="2"/>
</dbReference>
<organism evidence="3 4">
    <name type="scientific">Muriicola jejuensis</name>
    <dbReference type="NCBI Taxonomy" id="504488"/>
    <lineage>
        <taxon>Bacteria</taxon>
        <taxon>Pseudomonadati</taxon>
        <taxon>Bacteroidota</taxon>
        <taxon>Flavobacteriia</taxon>
        <taxon>Flavobacteriales</taxon>
        <taxon>Flavobacteriaceae</taxon>
        <taxon>Muriicola</taxon>
    </lineage>
</organism>
<dbReference type="EMBL" id="JAABOP010000002">
    <property type="protein sequence ID" value="NER10883.1"/>
    <property type="molecule type" value="Genomic_DNA"/>
</dbReference>
<protein>
    <submittedName>
        <fullName evidence="3">Universal stress protein</fullName>
    </submittedName>
</protein>
<comment type="similarity">
    <text evidence="1">Belongs to the universal stress protein A family.</text>
</comment>